<dbReference type="Proteomes" id="UP001239994">
    <property type="component" value="Unassembled WGS sequence"/>
</dbReference>
<dbReference type="AlphaFoldDB" id="A0AAD8ZVU7"/>
<accession>A0AAD8ZVU7</accession>
<evidence type="ECO:0000256" key="2">
    <source>
        <dbReference type="SAM" id="Phobius"/>
    </source>
</evidence>
<dbReference type="EMBL" id="JAROKS010000001">
    <property type="protein sequence ID" value="KAK1806227.1"/>
    <property type="molecule type" value="Genomic_DNA"/>
</dbReference>
<evidence type="ECO:0000313" key="3">
    <source>
        <dbReference type="EMBL" id="KAK1806227.1"/>
    </source>
</evidence>
<name>A0AAD8ZVU7_9TELE</name>
<sequence length="218" mass="22677">MEQLPLEALSDMESEHSVDSYMEVEASPVPKPMKGTHHSKAYALPCRASRKVQVSSGMRCHRVVVSPRKSTKTVMDSTVPETVAGGSSGEPRQEALPGMSASKAGVPSSPKQATLPQPAMGVLASTRFWSAMGLPPAVPLGNISHVPVTVTVSLPITVVVSVPLSPFVSIPLPMSVPIPVPVIVLVPVVLPFVLSMLARVRLFGPLVSPLGGGLGAVA</sequence>
<comment type="caution">
    <text evidence="3">The sequence shown here is derived from an EMBL/GenBank/DDBJ whole genome shotgun (WGS) entry which is preliminary data.</text>
</comment>
<keyword evidence="2" id="KW-1133">Transmembrane helix</keyword>
<reference evidence="3" key="1">
    <citation type="submission" date="2023-03" db="EMBL/GenBank/DDBJ databases">
        <title>Electrophorus voltai genome.</title>
        <authorList>
            <person name="Bian C."/>
        </authorList>
    </citation>
    <scope>NUCLEOTIDE SEQUENCE</scope>
    <source>
        <strain evidence="3">CB-2022</strain>
        <tissue evidence="3">Muscle</tissue>
    </source>
</reference>
<evidence type="ECO:0000313" key="4">
    <source>
        <dbReference type="Proteomes" id="UP001239994"/>
    </source>
</evidence>
<proteinExistence type="predicted"/>
<feature type="region of interest" description="Disordered" evidence="1">
    <location>
        <begin position="67"/>
        <end position="115"/>
    </location>
</feature>
<protein>
    <submittedName>
        <fullName evidence="3">Uncharacterized protein</fullName>
    </submittedName>
</protein>
<keyword evidence="4" id="KW-1185">Reference proteome</keyword>
<gene>
    <name evidence="3" type="ORF">P4O66_000112</name>
</gene>
<feature type="transmembrane region" description="Helical" evidence="2">
    <location>
        <begin position="178"/>
        <end position="198"/>
    </location>
</feature>
<keyword evidence="2" id="KW-0812">Transmembrane</keyword>
<evidence type="ECO:0000256" key="1">
    <source>
        <dbReference type="SAM" id="MobiDB-lite"/>
    </source>
</evidence>
<keyword evidence="2" id="KW-0472">Membrane</keyword>
<organism evidence="3 4">
    <name type="scientific">Electrophorus voltai</name>
    <dbReference type="NCBI Taxonomy" id="2609070"/>
    <lineage>
        <taxon>Eukaryota</taxon>
        <taxon>Metazoa</taxon>
        <taxon>Chordata</taxon>
        <taxon>Craniata</taxon>
        <taxon>Vertebrata</taxon>
        <taxon>Euteleostomi</taxon>
        <taxon>Actinopterygii</taxon>
        <taxon>Neopterygii</taxon>
        <taxon>Teleostei</taxon>
        <taxon>Ostariophysi</taxon>
        <taxon>Gymnotiformes</taxon>
        <taxon>Gymnotoidei</taxon>
        <taxon>Gymnotidae</taxon>
        <taxon>Electrophorus</taxon>
    </lineage>
</organism>